<protein>
    <submittedName>
        <fullName evidence="2">Chemotaxis protein CheW</fullName>
    </submittedName>
</protein>
<evidence type="ECO:0000259" key="1">
    <source>
        <dbReference type="PROSITE" id="PS50851"/>
    </source>
</evidence>
<dbReference type="PANTHER" id="PTHR22617:SF23">
    <property type="entry name" value="CHEMOTAXIS PROTEIN CHEW"/>
    <property type="match status" value="1"/>
</dbReference>
<dbReference type="InterPro" id="IPR036061">
    <property type="entry name" value="CheW-like_dom_sf"/>
</dbReference>
<dbReference type="PROSITE" id="PS50851">
    <property type="entry name" value="CHEW"/>
    <property type="match status" value="1"/>
</dbReference>
<keyword evidence="3" id="KW-1185">Reference proteome</keyword>
<dbReference type="InterPro" id="IPR039315">
    <property type="entry name" value="CheW"/>
</dbReference>
<dbReference type="InterPro" id="IPR002545">
    <property type="entry name" value="CheW-lke_dom"/>
</dbReference>
<name>A0AAW9QVH7_9CHRO</name>
<dbReference type="Proteomes" id="UP001328733">
    <property type="component" value="Unassembled WGS sequence"/>
</dbReference>
<gene>
    <name evidence="2" type="ORF">V0288_12655</name>
</gene>
<proteinExistence type="predicted"/>
<reference evidence="2 3" key="1">
    <citation type="submission" date="2024-01" db="EMBL/GenBank/DDBJ databases">
        <title>Genomic insights into the taxonomy and metabolism of the cyanobacterium Pannus brasiliensis CCIBt3594.</title>
        <authorList>
            <person name="Machado M."/>
            <person name="Botero N.B."/>
            <person name="Andreote A.P.D."/>
            <person name="Feitosa A.M.T."/>
            <person name="Popin R."/>
            <person name="Sivonen K."/>
            <person name="Fiore M.F."/>
        </authorList>
    </citation>
    <scope>NUCLEOTIDE SEQUENCE [LARGE SCALE GENOMIC DNA]</scope>
    <source>
        <strain evidence="2 3">CCIBt3594</strain>
    </source>
</reference>
<dbReference type="SUPFAM" id="SSF50341">
    <property type="entry name" value="CheW-like"/>
    <property type="match status" value="1"/>
</dbReference>
<dbReference type="EMBL" id="JBAFSM010000022">
    <property type="protein sequence ID" value="MEG3437971.1"/>
    <property type="molecule type" value="Genomic_DNA"/>
</dbReference>
<evidence type="ECO:0000313" key="2">
    <source>
        <dbReference type="EMBL" id="MEG3437971.1"/>
    </source>
</evidence>
<dbReference type="Pfam" id="PF01584">
    <property type="entry name" value="CheW"/>
    <property type="match status" value="1"/>
</dbReference>
<feature type="domain" description="CheW-like" evidence="1">
    <location>
        <begin position="17"/>
        <end position="173"/>
    </location>
</feature>
<dbReference type="RefSeq" id="WP_332865454.1">
    <property type="nucleotide sequence ID" value="NZ_JBAFSM010000022.1"/>
</dbReference>
<dbReference type="AlphaFoldDB" id="A0AAW9QVH7"/>
<dbReference type="GO" id="GO:0006935">
    <property type="term" value="P:chemotaxis"/>
    <property type="evidence" value="ECO:0007669"/>
    <property type="project" value="InterPro"/>
</dbReference>
<dbReference type="Gene3D" id="2.40.50.180">
    <property type="entry name" value="CheA-289, Domain 4"/>
    <property type="match status" value="1"/>
</dbReference>
<sequence>MTFSGSKLPATDNRDSREQYLRFYLHPDTTAMLPVARLTEVLTIPVGQIVPIPHLPSWVMGVYNWRGEILWMVDLGELLGLAPWYQKAMNATNHRAIVLHSETSGKRDRGQAIGLLVDRVEDIEYCDTERIQSPPASMVTMNLAPYLRGYWMKGNGDMILTLDGTAILAAMPRG</sequence>
<organism evidence="2 3">
    <name type="scientific">Pannus brasiliensis CCIBt3594</name>
    <dbReference type="NCBI Taxonomy" id="1427578"/>
    <lineage>
        <taxon>Bacteria</taxon>
        <taxon>Bacillati</taxon>
        <taxon>Cyanobacteriota</taxon>
        <taxon>Cyanophyceae</taxon>
        <taxon>Oscillatoriophycideae</taxon>
        <taxon>Chroococcales</taxon>
        <taxon>Microcystaceae</taxon>
        <taxon>Pannus</taxon>
    </lineage>
</organism>
<dbReference type="GO" id="GO:0007165">
    <property type="term" value="P:signal transduction"/>
    <property type="evidence" value="ECO:0007669"/>
    <property type="project" value="InterPro"/>
</dbReference>
<evidence type="ECO:0000313" key="3">
    <source>
        <dbReference type="Proteomes" id="UP001328733"/>
    </source>
</evidence>
<comment type="caution">
    <text evidence="2">The sequence shown here is derived from an EMBL/GenBank/DDBJ whole genome shotgun (WGS) entry which is preliminary data.</text>
</comment>
<dbReference type="PANTHER" id="PTHR22617">
    <property type="entry name" value="CHEMOTAXIS SENSOR HISTIDINE KINASE-RELATED"/>
    <property type="match status" value="1"/>
</dbReference>
<dbReference type="GO" id="GO:0005829">
    <property type="term" value="C:cytosol"/>
    <property type="evidence" value="ECO:0007669"/>
    <property type="project" value="TreeGrafter"/>
</dbReference>
<dbReference type="SMART" id="SM00260">
    <property type="entry name" value="CheW"/>
    <property type="match status" value="1"/>
</dbReference>
<accession>A0AAW9QVH7</accession>